<evidence type="ECO:0000313" key="1">
    <source>
        <dbReference type="EMBL" id="KAJ8680356.1"/>
    </source>
</evidence>
<gene>
    <name evidence="1" type="ORF">QAD02_016143</name>
</gene>
<reference evidence="1" key="1">
    <citation type="submission" date="2023-04" db="EMBL/GenBank/DDBJ databases">
        <title>A chromosome-level genome assembly of the parasitoid wasp Eretmocerus hayati.</title>
        <authorList>
            <person name="Zhong Y."/>
            <person name="Liu S."/>
            <person name="Liu Y."/>
        </authorList>
    </citation>
    <scope>NUCLEOTIDE SEQUENCE</scope>
    <source>
        <strain evidence="1">ZJU_SS_LIU_2023</strain>
    </source>
</reference>
<proteinExistence type="predicted"/>
<name>A0ACC2PBJ6_9HYME</name>
<comment type="caution">
    <text evidence="1">The sequence shown here is derived from an EMBL/GenBank/DDBJ whole genome shotgun (WGS) entry which is preliminary data.</text>
</comment>
<protein>
    <submittedName>
        <fullName evidence="1">Uncharacterized protein</fullName>
    </submittedName>
</protein>
<sequence length="532" mass="60136">MDQKISLSQETHTIMKTRLEKESTPDPTDNLLRANDDETIQPSLYDVIPQIIASCIAHCTMIQAGINIGYSSILTDGLEKEGVSKEERSWIASLSTISLPIGALMFGPLMDRYGRKKVCLGSCLPSLVSWAILMKGHSPNEVYFARIIAGFSAGLSTGSLVYISEITHPWIRSVLLSFHSVFASLGILITTCLVSWFDWDDMAFIFFSITLSVFFMLLFVPESPHWLICFSNEELDERKNQVQSVLRRLNKSEKIYNEELCRIYKISENLELNGKTHDSVAEKVYHFLNHFKIPSVYKPTLILFILLIIQQLSGTYAVIFYALDMFNSICNQVDKGVDKYDALLILGIMRFIASLITALISKKFGRRTLGIASGLGMTISMFYLVLYINFKSNEDVNDFVKIFFNPEQKWIPVMALLFYVLASSLGFAMVPWTLIGELLPTSVRGTMGGVMISHAHIFMFGMVKGYHSMVEKIDVQGVFCFYGFVALLGCIFIYSFVPETLGKSFIEIERHFNKNEMSDHSFSKEKHNKSAA</sequence>
<accession>A0ACC2PBJ6</accession>
<dbReference type="Proteomes" id="UP001239111">
    <property type="component" value="Chromosome 2"/>
</dbReference>
<keyword evidence="2" id="KW-1185">Reference proteome</keyword>
<organism evidence="1 2">
    <name type="scientific">Eretmocerus hayati</name>
    <dbReference type="NCBI Taxonomy" id="131215"/>
    <lineage>
        <taxon>Eukaryota</taxon>
        <taxon>Metazoa</taxon>
        <taxon>Ecdysozoa</taxon>
        <taxon>Arthropoda</taxon>
        <taxon>Hexapoda</taxon>
        <taxon>Insecta</taxon>
        <taxon>Pterygota</taxon>
        <taxon>Neoptera</taxon>
        <taxon>Endopterygota</taxon>
        <taxon>Hymenoptera</taxon>
        <taxon>Apocrita</taxon>
        <taxon>Proctotrupomorpha</taxon>
        <taxon>Chalcidoidea</taxon>
        <taxon>Aphelinidae</taxon>
        <taxon>Aphelininae</taxon>
        <taxon>Eretmocerus</taxon>
    </lineage>
</organism>
<evidence type="ECO:0000313" key="2">
    <source>
        <dbReference type="Proteomes" id="UP001239111"/>
    </source>
</evidence>
<dbReference type="EMBL" id="CM056742">
    <property type="protein sequence ID" value="KAJ8680356.1"/>
    <property type="molecule type" value="Genomic_DNA"/>
</dbReference>